<reference evidence="2 3" key="1">
    <citation type="submission" date="2014-09" db="EMBL/GenBank/DDBJ databases">
        <title>Genome sequencing of Methyloceanibacter caenitepidi Gela4.</title>
        <authorList>
            <person name="Takeuchi M."/>
            <person name="Susumu S."/>
            <person name="Kamagata Y."/>
            <person name="Oshima K."/>
            <person name="Hattori M."/>
            <person name="Iwasaki W."/>
        </authorList>
    </citation>
    <scope>NUCLEOTIDE SEQUENCE [LARGE SCALE GENOMIC DNA]</scope>
    <source>
        <strain evidence="2 3">Gela4</strain>
    </source>
</reference>
<evidence type="ECO:0000313" key="2">
    <source>
        <dbReference type="EMBL" id="BAQ17388.1"/>
    </source>
</evidence>
<feature type="domain" description="AB hydrolase-1" evidence="1">
    <location>
        <begin position="37"/>
        <end position="283"/>
    </location>
</feature>
<evidence type="ECO:0000259" key="1">
    <source>
        <dbReference type="Pfam" id="PF12697"/>
    </source>
</evidence>
<name>A0A0A8K381_9HYPH</name>
<dbReference type="OrthoDB" id="9791366at2"/>
<dbReference type="EMBL" id="AP014648">
    <property type="protein sequence ID" value="BAQ17388.1"/>
    <property type="molecule type" value="Genomic_DNA"/>
</dbReference>
<dbReference type="PANTHER" id="PTHR43194">
    <property type="entry name" value="HYDROLASE ALPHA/BETA FOLD FAMILY"/>
    <property type="match status" value="1"/>
</dbReference>
<dbReference type="KEGG" id="mcg:GL4_1938"/>
<gene>
    <name evidence="2" type="ORF">GL4_1938</name>
</gene>
<dbReference type="HOGENOM" id="CLU_020336_1_1_5"/>
<dbReference type="PANTHER" id="PTHR43194:SF2">
    <property type="entry name" value="PEROXISOMAL MEMBRANE PROTEIN LPX1"/>
    <property type="match status" value="1"/>
</dbReference>
<proteinExistence type="predicted"/>
<dbReference type="Proteomes" id="UP000031643">
    <property type="component" value="Chromosome"/>
</dbReference>
<dbReference type="Pfam" id="PF12697">
    <property type="entry name" value="Abhydrolase_6"/>
    <property type="match status" value="1"/>
</dbReference>
<dbReference type="GO" id="GO:0016787">
    <property type="term" value="F:hydrolase activity"/>
    <property type="evidence" value="ECO:0007669"/>
    <property type="project" value="UniProtKB-KW"/>
</dbReference>
<keyword evidence="2" id="KW-0378">Hydrolase</keyword>
<sequence length="295" mass="33672">MLDLQTKPWHDIHYASSDDLRLYARHYPAPDERYRSVVCLAGLTRNSRDFHTLATYLSTHPETPRNVYCLDYRGRGQSEFDSNWRNYMPNVELDDVLDFLTIQGLHQVGIVGTSRGGIVTMLMAAARPTVMGPVVLNDIGPVIETRGLARIVNYVRRMPTPKTWADAMQIMRDINERGFPGNTDAQWDQMARSVFEERKGRLVLSYDRKLAKAMSTIDLSRPFPPLWPEFIALSKMPTFVIRGEYSDILSAETLNEMVERHPNLRSMTIPEQGHAPTLAERDQIEAIASFFAVND</sequence>
<organism evidence="2 3">
    <name type="scientific">Methyloceanibacter caenitepidi</name>
    <dbReference type="NCBI Taxonomy" id="1384459"/>
    <lineage>
        <taxon>Bacteria</taxon>
        <taxon>Pseudomonadati</taxon>
        <taxon>Pseudomonadota</taxon>
        <taxon>Alphaproteobacteria</taxon>
        <taxon>Hyphomicrobiales</taxon>
        <taxon>Hyphomicrobiaceae</taxon>
        <taxon>Methyloceanibacter</taxon>
    </lineage>
</organism>
<dbReference type="STRING" id="1384459.GL4_1938"/>
<dbReference type="SUPFAM" id="SSF53474">
    <property type="entry name" value="alpha/beta-Hydrolases"/>
    <property type="match status" value="1"/>
</dbReference>
<dbReference type="RefSeq" id="WP_045366904.1">
    <property type="nucleotide sequence ID" value="NZ_AP014648.1"/>
</dbReference>
<keyword evidence="3" id="KW-1185">Reference proteome</keyword>
<dbReference type="InterPro" id="IPR050228">
    <property type="entry name" value="Carboxylesterase_BioH"/>
</dbReference>
<protein>
    <submittedName>
        <fullName evidence="2">Hydrolase, alpha/beta fold family</fullName>
    </submittedName>
</protein>
<dbReference type="AlphaFoldDB" id="A0A0A8K381"/>
<accession>A0A0A8K381</accession>
<dbReference type="InterPro" id="IPR029058">
    <property type="entry name" value="AB_hydrolase_fold"/>
</dbReference>
<dbReference type="InterPro" id="IPR000073">
    <property type="entry name" value="AB_hydrolase_1"/>
</dbReference>
<dbReference type="Gene3D" id="3.40.50.1820">
    <property type="entry name" value="alpha/beta hydrolase"/>
    <property type="match status" value="1"/>
</dbReference>
<evidence type="ECO:0000313" key="3">
    <source>
        <dbReference type="Proteomes" id="UP000031643"/>
    </source>
</evidence>